<feature type="chain" id="PRO_5037755414" description="AB hydrolase-1 domain-containing protein" evidence="3">
    <location>
        <begin position="19"/>
        <end position="294"/>
    </location>
</feature>
<keyword evidence="1" id="KW-0378">Hydrolase</keyword>
<comment type="similarity">
    <text evidence="2">Belongs to the AB hydrolase superfamily. FUS2 hydrolase family.</text>
</comment>
<dbReference type="RefSeq" id="WP_189475010.1">
    <property type="nucleotide sequence ID" value="NZ_BMYM01000001.1"/>
</dbReference>
<evidence type="ECO:0000256" key="2">
    <source>
        <dbReference type="ARBA" id="ARBA00038115"/>
    </source>
</evidence>
<evidence type="ECO:0000256" key="1">
    <source>
        <dbReference type="ARBA" id="ARBA00022801"/>
    </source>
</evidence>
<name>A0A918XDY4_9GAMM</name>
<protein>
    <recommendedName>
        <fullName evidence="4">AB hydrolase-1 domain-containing protein</fullName>
    </recommendedName>
</protein>
<evidence type="ECO:0000259" key="4">
    <source>
        <dbReference type="Pfam" id="PF12697"/>
    </source>
</evidence>
<evidence type="ECO:0000256" key="3">
    <source>
        <dbReference type="SAM" id="SignalP"/>
    </source>
</evidence>
<comment type="caution">
    <text evidence="5">The sequence shown here is derived from an EMBL/GenBank/DDBJ whole genome shotgun (WGS) entry which is preliminary data.</text>
</comment>
<keyword evidence="6" id="KW-1185">Reference proteome</keyword>
<proteinExistence type="inferred from homology"/>
<keyword evidence="3" id="KW-0732">Signal</keyword>
<dbReference type="InterPro" id="IPR029058">
    <property type="entry name" value="AB_hydrolase_fold"/>
</dbReference>
<gene>
    <name evidence="5" type="ORF">GCM10007053_06020</name>
</gene>
<accession>A0A918XDY4</accession>
<evidence type="ECO:0000313" key="5">
    <source>
        <dbReference type="EMBL" id="GHD27549.1"/>
    </source>
</evidence>
<dbReference type="EMBL" id="BMYM01000001">
    <property type="protein sequence ID" value="GHD27549.1"/>
    <property type="molecule type" value="Genomic_DNA"/>
</dbReference>
<reference evidence="5" key="2">
    <citation type="submission" date="2020-09" db="EMBL/GenBank/DDBJ databases">
        <authorList>
            <person name="Sun Q."/>
            <person name="Kim S."/>
        </authorList>
    </citation>
    <scope>NUCLEOTIDE SEQUENCE</scope>
    <source>
        <strain evidence="5">KCTC 23430</strain>
    </source>
</reference>
<evidence type="ECO:0000313" key="6">
    <source>
        <dbReference type="Proteomes" id="UP000644693"/>
    </source>
</evidence>
<dbReference type="Pfam" id="PF12697">
    <property type="entry name" value="Abhydrolase_6"/>
    <property type="match status" value="1"/>
</dbReference>
<dbReference type="PANTHER" id="PTHR22946:SF9">
    <property type="entry name" value="POLYKETIDE TRANSFERASE AF380"/>
    <property type="match status" value="1"/>
</dbReference>
<dbReference type="InterPro" id="IPR050261">
    <property type="entry name" value="FrsA_esterase"/>
</dbReference>
<sequence>MLRLLFVAALLLSYRAFAADPLSSEPPLDEAAPAAIVELTMTSDGSRMPGLAYLASGAGPHPTFVLLHGFPGNEKNLDLAQVMRRAGFNVVFFHYRGAWGAEGDYRVTQLPDDVAAVLAYLREPDNAESLRIDTDKLSLLGHSLGGWTALATGSRDSDLQCIGAMAPGNIGQWKAGVAANDPSATRFLDYADTLFMLNNFDSAVLKQELASAPMESLDIETFGPQLAGKSVLMVTGDTDPVTPGETIIVPAEKAYSAVDNLKVRSMIISGDHSFSWSRLALSRIVLEWADADCR</sequence>
<dbReference type="InterPro" id="IPR000073">
    <property type="entry name" value="AB_hydrolase_1"/>
</dbReference>
<dbReference type="SUPFAM" id="SSF53474">
    <property type="entry name" value="alpha/beta-Hydrolases"/>
    <property type="match status" value="1"/>
</dbReference>
<organism evidence="5 6">
    <name type="scientific">Parahalioglobus pacificus</name>
    <dbReference type="NCBI Taxonomy" id="930806"/>
    <lineage>
        <taxon>Bacteria</taxon>
        <taxon>Pseudomonadati</taxon>
        <taxon>Pseudomonadota</taxon>
        <taxon>Gammaproteobacteria</taxon>
        <taxon>Cellvibrionales</taxon>
        <taxon>Halieaceae</taxon>
        <taxon>Parahalioglobus</taxon>
    </lineage>
</organism>
<feature type="domain" description="AB hydrolase-1" evidence="4">
    <location>
        <begin position="64"/>
        <end position="192"/>
    </location>
</feature>
<dbReference type="GO" id="GO:0052689">
    <property type="term" value="F:carboxylic ester hydrolase activity"/>
    <property type="evidence" value="ECO:0007669"/>
    <property type="project" value="UniProtKB-ARBA"/>
</dbReference>
<reference evidence="5" key="1">
    <citation type="journal article" date="2014" name="Int. J. Syst. Evol. Microbiol.">
        <title>Complete genome sequence of Corynebacterium casei LMG S-19264T (=DSM 44701T), isolated from a smear-ripened cheese.</title>
        <authorList>
            <consortium name="US DOE Joint Genome Institute (JGI-PGF)"/>
            <person name="Walter F."/>
            <person name="Albersmeier A."/>
            <person name="Kalinowski J."/>
            <person name="Ruckert C."/>
        </authorList>
    </citation>
    <scope>NUCLEOTIDE SEQUENCE</scope>
    <source>
        <strain evidence="5">KCTC 23430</strain>
    </source>
</reference>
<dbReference type="AlphaFoldDB" id="A0A918XDY4"/>
<feature type="signal peptide" evidence="3">
    <location>
        <begin position="1"/>
        <end position="18"/>
    </location>
</feature>
<dbReference type="Proteomes" id="UP000644693">
    <property type="component" value="Unassembled WGS sequence"/>
</dbReference>
<dbReference type="Gene3D" id="3.40.50.1820">
    <property type="entry name" value="alpha/beta hydrolase"/>
    <property type="match status" value="1"/>
</dbReference>
<dbReference type="PANTHER" id="PTHR22946">
    <property type="entry name" value="DIENELACTONE HYDROLASE DOMAIN-CONTAINING PROTEIN-RELATED"/>
    <property type="match status" value="1"/>
</dbReference>